<organism evidence="1">
    <name type="scientific">marine metagenome</name>
    <dbReference type="NCBI Taxonomy" id="408172"/>
    <lineage>
        <taxon>unclassified sequences</taxon>
        <taxon>metagenomes</taxon>
        <taxon>ecological metagenomes</taxon>
    </lineage>
</organism>
<protein>
    <submittedName>
        <fullName evidence="1">Uncharacterized protein</fullName>
    </submittedName>
</protein>
<sequence>MTEQFRGERTLVRVFIGESDPYVRHGRVRRGVGDAD</sequence>
<dbReference type="AlphaFoldDB" id="A0A381NYH5"/>
<reference evidence="1" key="1">
    <citation type="submission" date="2018-05" db="EMBL/GenBank/DDBJ databases">
        <authorList>
            <person name="Lanie J.A."/>
            <person name="Ng W.-L."/>
            <person name="Kazmierczak K.M."/>
            <person name="Andrzejewski T.M."/>
            <person name="Davidsen T.M."/>
            <person name="Wayne K.J."/>
            <person name="Tettelin H."/>
            <person name="Glass J.I."/>
            <person name="Rusch D."/>
            <person name="Podicherti R."/>
            <person name="Tsui H.-C.T."/>
            <person name="Winkler M.E."/>
        </authorList>
    </citation>
    <scope>NUCLEOTIDE SEQUENCE</scope>
</reference>
<proteinExistence type="predicted"/>
<dbReference type="EMBL" id="UINC01000654">
    <property type="protein sequence ID" value="SUZ58958.1"/>
    <property type="molecule type" value="Genomic_DNA"/>
</dbReference>
<accession>A0A381NYH5</accession>
<gene>
    <name evidence="1" type="ORF">METZ01_LOCUS11812</name>
</gene>
<evidence type="ECO:0000313" key="1">
    <source>
        <dbReference type="EMBL" id="SUZ58958.1"/>
    </source>
</evidence>
<name>A0A381NYH5_9ZZZZ</name>